<dbReference type="InterPro" id="IPR000515">
    <property type="entry name" value="MetI-like"/>
</dbReference>
<dbReference type="SUPFAM" id="SSF161098">
    <property type="entry name" value="MetI-like"/>
    <property type="match status" value="1"/>
</dbReference>
<evidence type="ECO:0000256" key="4">
    <source>
        <dbReference type="ARBA" id="ARBA00022692"/>
    </source>
</evidence>
<dbReference type="RefSeq" id="WP_191154210.1">
    <property type="nucleotide sequence ID" value="NZ_JACWUN010000004.1"/>
</dbReference>
<evidence type="ECO:0000256" key="3">
    <source>
        <dbReference type="ARBA" id="ARBA00010072"/>
    </source>
</evidence>
<dbReference type="AlphaFoldDB" id="A0A8J6UKT2"/>
<keyword evidence="11" id="KW-1185">Reference proteome</keyword>
<protein>
    <submittedName>
        <fullName evidence="10">Amino acid ABC transporter permease</fullName>
    </submittedName>
</protein>
<evidence type="ECO:0000313" key="10">
    <source>
        <dbReference type="EMBL" id="MBD1399932.1"/>
    </source>
</evidence>
<dbReference type="PROSITE" id="PS50928">
    <property type="entry name" value="ABC_TM1"/>
    <property type="match status" value="1"/>
</dbReference>
<feature type="domain" description="ABC transmembrane type-1" evidence="9">
    <location>
        <begin position="64"/>
        <end position="280"/>
    </location>
</feature>
<comment type="caution">
    <text evidence="10">The sequence shown here is derived from an EMBL/GenBank/DDBJ whole genome shotgun (WGS) entry which is preliminary data.</text>
</comment>
<dbReference type="Pfam" id="PF00528">
    <property type="entry name" value="BPD_transp_1"/>
    <property type="match status" value="1"/>
</dbReference>
<dbReference type="InterPro" id="IPR043429">
    <property type="entry name" value="ArtM/GltK/GlnP/TcyL/YhdX-like"/>
</dbReference>
<dbReference type="GO" id="GO:0005886">
    <property type="term" value="C:plasma membrane"/>
    <property type="evidence" value="ECO:0007669"/>
    <property type="project" value="UniProtKB-SubCell"/>
</dbReference>
<comment type="function">
    <text evidence="1">Part of the binding-protein-dependent transport system for glutamine; probably responsible for the translocation of the substrate across the membrane.</text>
</comment>
<dbReference type="EMBL" id="JACWUN010000004">
    <property type="protein sequence ID" value="MBD1399932.1"/>
    <property type="molecule type" value="Genomic_DNA"/>
</dbReference>
<sequence>MRRSLRWGWLDTLLLLALLTLIAYLGYRVSIGLEYRWNWQVIPQYLVRRDSDGGWVANMLLLGLLTTIRLSFWSLLLALPFGVIAGLLRISPHLFNRLLGGTYVTLLRNLPPLVLIFIFFFFISDQILPQLNIGARLYAAPDWVQTLVPVLIAPIEQIETFVAAAFTLALFEGAYVAEIVRAGINSIEEGQWEAARALGMRHWQILRQVILPQALQRMIPPLTGQAISTIKDSAIVAVISVQELTFQGLELMAATYLTFEVWLTVTALYFLLTYSCSTLAGRLELRMRRAYQY</sequence>
<feature type="transmembrane region" description="Helical" evidence="8">
    <location>
        <begin position="102"/>
        <end position="123"/>
    </location>
</feature>
<evidence type="ECO:0000256" key="2">
    <source>
        <dbReference type="ARBA" id="ARBA00004651"/>
    </source>
</evidence>
<dbReference type="GO" id="GO:0006865">
    <property type="term" value="P:amino acid transport"/>
    <property type="evidence" value="ECO:0007669"/>
    <property type="project" value="UniProtKB-KW"/>
</dbReference>
<name>A0A8J6UKT2_9BACT</name>
<dbReference type="CDD" id="cd06261">
    <property type="entry name" value="TM_PBP2"/>
    <property type="match status" value="1"/>
</dbReference>
<dbReference type="PANTHER" id="PTHR30614:SF20">
    <property type="entry name" value="GLUTAMINE TRANSPORT SYSTEM PERMEASE PROTEIN GLNP"/>
    <property type="match status" value="1"/>
</dbReference>
<evidence type="ECO:0000256" key="5">
    <source>
        <dbReference type="ARBA" id="ARBA00022970"/>
    </source>
</evidence>
<evidence type="ECO:0000256" key="7">
    <source>
        <dbReference type="ARBA" id="ARBA00023136"/>
    </source>
</evidence>
<evidence type="ECO:0000259" key="9">
    <source>
        <dbReference type="PROSITE" id="PS50928"/>
    </source>
</evidence>
<evidence type="ECO:0000256" key="8">
    <source>
        <dbReference type="RuleBase" id="RU363032"/>
    </source>
</evidence>
<keyword evidence="8" id="KW-0813">Transport</keyword>
<feature type="transmembrane region" description="Helical" evidence="8">
    <location>
        <begin position="7"/>
        <end position="27"/>
    </location>
</feature>
<gene>
    <name evidence="10" type="ORF">ICT70_04530</name>
</gene>
<dbReference type="InterPro" id="IPR035906">
    <property type="entry name" value="MetI-like_sf"/>
</dbReference>
<evidence type="ECO:0000313" key="11">
    <source>
        <dbReference type="Proteomes" id="UP000632828"/>
    </source>
</evidence>
<accession>A0A8J6UKT2</accession>
<keyword evidence="5" id="KW-0029">Amino-acid transport</keyword>
<comment type="subcellular location">
    <subcellularLocation>
        <location evidence="2 8">Cell membrane</location>
        <topology evidence="2 8">Multi-pass membrane protein</topology>
    </subcellularLocation>
</comment>
<proteinExistence type="inferred from homology"/>
<feature type="transmembrane region" description="Helical" evidence="8">
    <location>
        <begin position="261"/>
        <end position="280"/>
    </location>
</feature>
<dbReference type="GO" id="GO:0055085">
    <property type="term" value="P:transmembrane transport"/>
    <property type="evidence" value="ECO:0007669"/>
    <property type="project" value="InterPro"/>
</dbReference>
<keyword evidence="6 8" id="KW-1133">Transmembrane helix</keyword>
<keyword evidence="4 8" id="KW-0812">Transmembrane</keyword>
<feature type="transmembrane region" description="Helical" evidence="8">
    <location>
        <begin position="70"/>
        <end position="90"/>
    </location>
</feature>
<dbReference type="PANTHER" id="PTHR30614">
    <property type="entry name" value="MEMBRANE COMPONENT OF AMINO ACID ABC TRANSPORTER"/>
    <property type="match status" value="1"/>
</dbReference>
<evidence type="ECO:0000256" key="1">
    <source>
        <dbReference type="ARBA" id="ARBA00003159"/>
    </source>
</evidence>
<evidence type="ECO:0000256" key="6">
    <source>
        <dbReference type="ARBA" id="ARBA00022989"/>
    </source>
</evidence>
<organism evidence="10 11">
    <name type="scientific">Pelovirga terrestris</name>
    <dbReference type="NCBI Taxonomy" id="2771352"/>
    <lineage>
        <taxon>Bacteria</taxon>
        <taxon>Pseudomonadati</taxon>
        <taxon>Thermodesulfobacteriota</taxon>
        <taxon>Desulfuromonadia</taxon>
        <taxon>Geobacterales</taxon>
        <taxon>Geobacteraceae</taxon>
        <taxon>Pelovirga</taxon>
    </lineage>
</organism>
<keyword evidence="7 8" id="KW-0472">Membrane</keyword>
<dbReference type="Gene3D" id="1.10.3720.10">
    <property type="entry name" value="MetI-like"/>
    <property type="match status" value="1"/>
</dbReference>
<reference evidence="10" key="1">
    <citation type="submission" date="2020-09" db="EMBL/GenBank/DDBJ databases">
        <title>Pelobacter alkaliphilus sp. nov., a novel anaerobic arsenate-reducing bacterium from terrestrial mud volcano.</title>
        <authorList>
            <person name="Khomyakova M.A."/>
            <person name="Merkel A.Y."/>
            <person name="Slobodkin A.I."/>
        </authorList>
    </citation>
    <scope>NUCLEOTIDE SEQUENCE</scope>
    <source>
        <strain evidence="10">M08fum</strain>
    </source>
</reference>
<comment type="similarity">
    <text evidence="3">Belongs to the binding-protein-dependent transport system permease family. HisMQ subfamily.</text>
</comment>
<dbReference type="Proteomes" id="UP000632828">
    <property type="component" value="Unassembled WGS sequence"/>
</dbReference>